<keyword evidence="3" id="KW-1185">Reference proteome</keyword>
<dbReference type="Proteomes" id="UP000283254">
    <property type="component" value="Unassembled WGS sequence"/>
</dbReference>
<dbReference type="Pfam" id="PF14346">
    <property type="entry name" value="DUF4398"/>
    <property type="match status" value="1"/>
</dbReference>
<proteinExistence type="predicted"/>
<evidence type="ECO:0000313" key="2">
    <source>
        <dbReference type="EMBL" id="RNF30782.1"/>
    </source>
</evidence>
<sequence length="113" mass="11910">MAGCCLLALSACSSSELNHQLAVSREAVDQAQMAGAEENAPAEFGVAADKLTRANAAANGHHKHDAMRLAQQAQVDANLARARSESTEARIAAAELTKTNQTLREAINRANQN</sequence>
<dbReference type="Gene3D" id="1.20.1270.390">
    <property type="match status" value="1"/>
</dbReference>
<dbReference type="AlphaFoldDB" id="A0A422QLN1"/>
<reference evidence="2" key="1">
    <citation type="submission" date="2014-10" db="EMBL/GenBank/DDBJ databases">
        <title>Massilia sp. genome.</title>
        <authorList>
            <person name="Xu B."/>
            <person name="Dai L."/>
            <person name="Huang Z."/>
        </authorList>
    </citation>
    <scope>NUCLEOTIDE SEQUENCE [LARGE SCALE GENOMIC DNA]</scope>
    <source>
        <strain evidence="2">CFS-1</strain>
    </source>
</reference>
<name>A0A422QLN1_9BURK</name>
<protein>
    <recommendedName>
        <fullName evidence="1">DUF4398 domain-containing protein</fullName>
    </recommendedName>
</protein>
<dbReference type="InterPro" id="IPR025511">
    <property type="entry name" value="DUF4398"/>
</dbReference>
<gene>
    <name evidence="2" type="ORF">NM04_10800</name>
</gene>
<accession>A0A422QLN1</accession>
<evidence type="ECO:0000313" key="3">
    <source>
        <dbReference type="Proteomes" id="UP000283254"/>
    </source>
</evidence>
<feature type="domain" description="DUF4398" evidence="1">
    <location>
        <begin position="20"/>
        <end position="96"/>
    </location>
</feature>
<organism evidence="2 3">
    <name type="scientific">Massilia aurea</name>
    <dbReference type="NCBI Taxonomy" id="373040"/>
    <lineage>
        <taxon>Bacteria</taxon>
        <taxon>Pseudomonadati</taxon>
        <taxon>Pseudomonadota</taxon>
        <taxon>Betaproteobacteria</taxon>
        <taxon>Burkholderiales</taxon>
        <taxon>Oxalobacteraceae</taxon>
        <taxon>Telluria group</taxon>
        <taxon>Massilia</taxon>
    </lineage>
</organism>
<evidence type="ECO:0000259" key="1">
    <source>
        <dbReference type="Pfam" id="PF14346"/>
    </source>
</evidence>
<dbReference type="EMBL" id="JSAB01000089">
    <property type="protein sequence ID" value="RNF30782.1"/>
    <property type="molecule type" value="Genomic_DNA"/>
</dbReference>
<comment type="caution">
    <text evidence="2">The sequence shown here is derived from an EMBL/GenBank/DDBJ whole genome shotgun (WGS) entry which is preliminary data.</text>
</comment>